<reference evidence="1" key="2">
    <citation type="journal article" date="2015" name="Fish Shellfish Immunol.">
        <title>Early steps in the European eel (Anguilla anguilla)-Vibrio vulnificus interaction in the gills: Role of the RtxA13 toxin.</title>
        <authorList>
            <person name="Callol A."/>
            <person name="Pajuelo D."/>
            <person name="Ebbesson L."/>
            <person name="Teles M."/>
            <person name="MacKenzie S."/>
            <person name="Amaro C."/>
        </authorList>
    </citation>
    <scope>NUCLEOTIDE SEQUENCE</scope>
</reference>
<dbReference type="EMBL" id="GBXM01031175">
    <property type="protein sequence ID" value="JAH77402.1"/>
    <property type="molecule type" value="Transcribed_RNA"/>
</dbReference>
<reference evidence="1" key="1">
    <citation type="submission" date="2014-11" db="EMBL/GenBank/DDBJ databases">
        <authorList>
            <person name="Amaro Gonzalez C."/>
        </authorList>
    </citation>
    <scope>NUCLEOTIDE SEQUENCE</scope>
</reference>
<dbReference type="EMBL" id="GBXM01098660">
    <property type="protein sequence ID" value="JAH09917.1"/>
    <property type="molecule type" value="Transcribed_RNA"/>
</dbReference>
<protein>
    <submittedName>
        <fullName evidence="1">Uncharacterized protein</fullName>
    </submittedName>
</protein>
<name>A0A0E9Q079_ANGAN</name>
<organism evidence="1">
    <name type="scientific">Anguilla anguilla</name>
    <name type="common">European freshwater eel</name>
    <name type="synonym">Muraena anguilla</name>
    <dbReference type="NCBI Taxonomy" id="7936"/>
    <lineage>
        <taxon>Eukaryota</taxon>
        <taxon>Metazoa</taxon>
        <taxon>Chordata</taxon>
        <taxon>Craniata</taxon>
        <taxon>Vertebrata</taxon>
        <taxon>Euteleostomi</taxon>
        <taxon>Actinopterygii</taxon>
        <taxon>Neopterygii</taxon>
        <taxon>Teleostei</taxon>
        <taxon>Anguilliformes</taxon>
        <taxon>Anguillidae</taxon>
        <taxon>Anguilla</taxon>
    </lineage>
</organism>
<proteinExistence type="predicted"/>
<accession>A0A0E9Q079</accession>
<sequence length="10" mass="1321">MRGVWRNRDM</sequence>
<evidence type="ECO:0000313" key="1">
    <source>
        <dbReference type="EMBL" id="JAH09917.1"/>
    </source>
</evidence>